<proteinExistence type="predicted"/>
<sequence>MNKQYNLLELIPDKDELEKFIADYANREALAASFIPSDIFIQQEIEDITHNLNNRELFGVFVEVGNSQMAQPFMHSICATKSFEALTRGRTTTIGQIIDSAKVECDLSNKNNQQKGYPVWVSTGGEFEQICFNWIKIGVTFAYYIKYLYNKKSNKAITLDKFRDLVIINTGDGNFINIGDQNSIDCNTSIQNK</sequence>
<keyword evidence="2" id="KW-1185">Reference proteome</keyword>
<dbReference type="AlphaFoldDB" id="A0A847SWB9"/>
<comment type="caution">
    <text evidence="1">The sequence shown here is derived from an EMBL/GenBank/DDBJ whole genome shotgun (WGS) entry which is preliminary data.</text>
</comment>
<accession>A0A847SWB9</accession>
<reference evidence="1 2" key="1">
    <citation type="submission" date="2020-04" db="EMBL/GenBank/DDBJ databases">
        <authorList>
            <person name="Yin C."/>
        </authorList>
    </citation>
    <scope>NUCLEOTIDE SEQUENCE [LARGE SCALE GENOMIC DNA]</scope>
    <source>
        <strain evidence="1 2">Ak56</strain>
    </source>
</reference>
<dbReference type="Proteomes" id="UP000552864">
    <property type="component" value="Unassembled WGS sequence"/>
</dbReference>
<protein>
    <submittedName>
        <fullName evidence="1">Uncharacterized protein</fullName>
    </submittedName>
</protein>
<name>A0A847SWB9_9BACT</name>
<dbReference type="EMBL" id="JABAHZ010000018">
    <property type="protein sequence ID" value="NLR83038.1"/>
    <property type="molecule type" value="Genomic_DNA"/>
</dbReference>
<organism evidence="1 2">
    <name type="scientific">Chitinophaga eiseniae</name>
    <dbReference type="NCBI Taxonomy" id="634771"/>
    <lineage>
        <taxon>Bacteria</taxon>
        <taxon>Pseudomonadati</taxon>
        <taxon>Bacteroidota</taxon>
        <taxon>Chitinophagia</taxon>
        <taxon>Chitinophagales</taxon>
        <taxon>Chitinophagaceae</taxon>
        <taxon>Chitinophaga</taxon>
    </lineage>
</organism>
<gene>
    <name evidence="1" type="ORF">HGH91_30785</name>
</gene>
<evidence type="ECO:0000313" key="1">
    <source>
        <dbReference type="EMBL" id="NLR83038.1"/>
    </source>
</evidence>
<evidence type="ECO:0000313" key="2">
    <source>
        <dbReference type="Proteomes" id="UP000552864"/>
    </source>
</evidence>
<dbReference type="RefSeq" id="WP_168743082.1">
    <property type="nucleotide sequence ID" value="NZ_JABAHZ010000018.1"/>
</dbReference>